<keyword evidence="4" id="KW-1185">Reference proteome</keyword>
<dbReference type="PANTHER" id="PTHR12820">
    <property type="entry name" value="VACUOLAR SORTING PROTEIN 53"/>
    <property type="match status" value="1"/>
</dbReference>
<comment type="caution">
    <text evidence="3">The sequence shown here is derived from an EMBL/GenBank/DDBJ whole genome shotgun (WGS) entry which is preliminary data.</text>
</comment>
<feature type="non-terminal residue" evidence="3">
    <location>
        <position position="1"/>
    </location>
</feature>
<dbReference type="PANTHER" id="PTHR12820:SF0">
    <property type="entry name" value="VACUOLAR PROTEIN SORTING-ASSOCIATED PROTEIN 53 HOMOLOG"/>
    <property type="match status" value="1"/>
</dbReference>
<evidence type="ECO:0000259" key="2">
    <source>
        <dbReference type="Pfam" id="PF04100"/>
    </source>
</evidence>
<dbReference type="GO" id="GO:0000938">
    <property type="term" value="C:GARP complex"/>
    <property type="evidence" value="ECO:0007669"/>
    <property type="project" value="InterPro"/>
</dbReference>
<dbReference type="OrthoDB" id="10261632at2759"/>
<dbReference type="AlphaFoldDB" id="A0A5J5ES65"/>
<dbReference type="GO" id="GO:0042147">
    <property type="term" value="P:retrograde transport, endosome to Golgi"/>
    <property type="evidence" value="ECO:0007669"/>
    <property type="project" value="InterPro"/>
</dbReference>
<gene>
    <name evidence="3" type="ORF">FN846DRAFT_766651</name>
</gene>
<dbReference type="InterPro" id="IPR039766">
    <property type="entry name" value="Vps53"/>
</dbReference>
<accession>A0A5J5ES65</accession>
<dbReference type="Pfam" id="PF04100">
    <property type="entry name" value="Vps53_N"/>
    <property type="match status" value="1"/>
</dbReference>
<organism evidence="3 4">
    <name type="scientific">Sphaerosporella brunnea</name>
    <dbReference type="NCBI Taxonomy" id="1250544"/>
    <lineage>
        <taxon>Eukaryota</taxon>
        <taxon>Fungi</taxon>
        <taxon>Dikarya</taxon>
        <taxon>Ascomycota</taxon>
        <taxon>Pezizomycotina</taxon>
        <taxon>Pezizomycetes</taxon>
        <taxon>Pezizales</taxon>
        <taxon>Pyronemataceae</taxon>
        <taxon>Sphaerosporella</taxon>
    </lineage>
</organism>
<evidence type="ECO:0000256" key="1">
    <source>
        <dbReference type="SAM" id="MobiDB-lite"/>
    </source>
</evidence>
<dbReference type="EMBL" id="VXIS01000135">
    <property type="protein sequence ID" value="KAA8902235.1"/>
    <property type="molecule type" value="Genomic_DNA"/>
</dbReference>
<protein>
    <submittedName>
        <fullName evidence="3">Vps53-like protein</fullName>
    </submittedName>
</protein>
<dbReference type="Proteomes" id="UP000326924">
    <property type="component" value="Unassembled WGS sequence"/>
</dbReference>
<feature type="region of interest" description="Disordered" evidence="1">
    <location>
        <begin position="1"/>
        <end position="21"/>
    </location>
</feature>
<reference evidence="3 4" key="1">
    <citation type="submission" date="2019-09" db="EMBL/GenBank/DDBJ databases">
        <title>Draft genome of the ectomycorrhizal ascomycete Sphaerosporella brunnea.</title>
        <authorList>
            <consortium name="DOE Joint Genome Institute"/>
            <person name="Benucci G.M."/>
            <person name="Marozzi G."/>
            <person name="Antonielli L."/>
            <person name="Sanchez S."/>
            <person name="Marco P."/>
            <person name="Wang X."/>
            <person name="Falini L.B."/>
            <person name="Barry K."/>
            <person name="Haridas S."/>
            <person name="Lipzen A."/>
            <person name="Labutti K."/>
            <person name="Grigoriev I.V."/>
            <person name="Murat C."/>
            <person name="Martin F."/>
            <person name="Albertini E."/>
            <person name="Donnini D."/>
            <person name="Bonito G."/>
        </authorList>
    </citation>
    <scope>NUCLEOTIDE SEQUENCE [LARGE SCALE GENOMIC DNA]</scope>
    <source>
        <strain evidence="3 4">Sb_GMNB300</strain>
    </source>
</reference>
<dbReference type="GO" id="GO:0005829">
    <property type="term" value="C:cytosol"/>
    <property type="evidence" value="ECO:0007669"/>
    <property type="project" value="GOC"/>
</dbReference>
<feature type="non-terminal residue" evidence="3">
    <location>
        <position position="127"/>
    </location>
</feature>
<evidence type="ECO:0000313" key="3">
    <source>
        <dbReference type="EMBL" id="KAA8902235.1"/>
    </source>
</evidence>
<name>A0A5J5ES65_9PEZI</name>
<dbReference type="InParanoid" id="A0A5J5ES65"/>
<dbReference type="InterPro" id="IPR007234">
    <property type="entry name" value="Vps53_N"/>
</dbReference>
<feature type="domain" description="Vps53 N-terminal" evidence="2">
    <location>
        <begin position="27"/>
        <end position="125"/>
    </location>
</feature>
<sequence length="127" mass="13967">PIDHSNARFSHPSSLAAVTPPRQSRFRDLVATQSATNADSLARISAAKADLAALFNNIDTVRARAMRTEEAITAMTADIKKLDSTKRNLTLSMTMLKRLQMLTTAFGQLKANTRMRQYRECSGLLAA</sequence>
<evidence type="ECO:0000313" key="4">
    <source>
        <dbReference type="Proteomes" id="UP000326924"/>
    </source>
</evidence>
<proteinExistence type="predicted"/>